<dbReference type="Proteomes" id="UP000255517">
    <property type="component" value="Unassembled WGS sequence"/>
</dbReference>
<reference evidence="5 6" key="1">
    <citation type="submission" date="2018-06" db="EMBL/GenBank/DDBJ databases">
        <authorList>
            <consortium name="Pathogen Informatics"/>
            <person name="Doyle S."/>
        </authorList>
    </citation>
    <scope>NUCLEOTIDE SEQUENCE [LARGE SCALE GENOMIC DNA]</scope>
    <source>
        <strain evidence="5 6">NCTC13149</strain>
    </source>
</reference>
<proteinExistence type="predicted"/>
<dbReference type="STRING" id="1122949.GCA_000378725_00267"/>
<evidence type="ECO:0000256" key="2">
    <source>
        <dbReference type="ARBA" id="ARBA00023125"/>
    </source>
</evidence>
<dbReference type="SMART" id="SM00345">
    <property type="entry name" value="HTH_GNTR"/>
    <property type="match status" value="1"/>
</dbReference>
<dbReference type="OrthoDB" id="9781630at2"/>
<sequence length="224" mass="26022">MFPINKNDYMQIPSLKDIVYNYISDSIQNGTLKAYDKINETDIVNTLNISRTPIREALIQLAAEGLLESRPRRGFVVKPLTIREAKDIYAIIGRLDAFAIELALPKLTDSDITLMSNLINKMYNSIKLRDFKAYYQQQLDFHNVYILKSDNSELIETLSRLRRRFVRQSYDSTDLEELSKALNNSNDEHSLIIKLIKQKDLIALKKLLIEEHWSLNYASNDTVY</sequence>
<dbReference type="Pfam" id="PF00392">
    <property type="entry name" value="GntR"/>
    <property type="match status" value="1"/>
</dbReference>
<dbReference type="SUPFAM" id="SSF46785">
    <property type="entry name" value="Winged helix' DNA-binding domain"/>
    <property type="match status" value="1"/>
</dbReference>
<dbReference type="Gene3D" id="1.10.10.10">
    <property type="entry name" value="Winged helix-like DNA-binding domain superfamily/Winged helix DNA-binding domain"/>
    <property type="match status" value="1"/>
</dbReference>
<dbReference type="InterPro" id="IPR008920">
    <property type="entry name" value="TF_FadR/GntR_C"/>
</dbReference>
<dbReference type="Pfam" id="PF07729">
    <property type="entry name" value="FCD"/>
    <property type="match status" value="1"/>
</dbReference>
<dbReference type="InterPro" id="IPR011711">
    <property type="entry name" value="GntR_C"/>
</dbReference>
<evidence type="ECO:0000313" key="5">
    <source>
        <dbReference type="EMBL" id="SUB56425.1"/>
    </source>
</evidence>
<accession>A0A379C3Y0</accession>
<dbReference type="InterPro" id="IPR036388">
    <property type="entry name" value="WH-like_DNA-bd_sf"/>
</dbReference>
<dbReference type="PANTHER" id="PTHR43537">
    <property type="entry name" value="TRANSCRIPTIONAL REGULATOR, GNTR FAMILY"/>
    <property type="match status" value="1"/>
</dbReference>
<evidence type="ECO:0000256" key="1">
    <source>
        <dbReference type="ARBA" id="ARBA00023015"/>
    </source>
</evidence>
<dbReference type="InterPro" id="IPR036390">
    <property type="entry name" value="WH_DNA-bd_sf"/>
</dbReference>
<dbReference type="EMBL" id="UGSZ01000001">
    <property type="protein sequence ID" value="SUB56425.1"/>
    <property type="molecule type" value="Genomic_DNA"/>
</dbReference>
<dbReference type="GO" id="GO:0003677">
    <property type="term" value="F:DNA binding"/>
    <property type="evidence" value="ECO:0007669"/>
    <property type="project" value="UniProtKB-KW"/>
</dbReference>
<feature type="domain" description="HTH gntR-type" evidence="4">
    <location>
        <begin position="13"/>
        <end position="80"/>
    </location>
</feature>
<organism evidence="5 6">
    <name type="scientific">Peptoniphilus lacrimalis</name>
    <dbReference type="NCBI Taxonomy" id="33031"/>
    <lineage>
        <taxon>Bacteria</taxon>
        <taxon>Bacillati</taxon>
        <taxon>Bacillota</taxon>
        <taxon>Tissierellia</taxon>
        <taxon>Tissierellales</taxon>
        <taxon>Peptoniphilaceae</taxon>
        <taxon>Peptoniphilus</taxon>
    </lineage>
</organism>
<keyword evidence="3" id="KW-0804">Transcription</keyword>
<gene>
    <name evidence="5" type="primary">ydfH</name>
    <name evidence="5" type="ORF">NCTC13149_00196</name>
</gene>
<evidence type="ECO:0000256" key="3">
    <source>
        <dbReference type="ARBA" id="ARBA00023163"/>
    </source>
</evidence>
<evidence type="ECO:0000313" key="6">
    <source>
        <dbReference type="Proteomes" id="UP000255517"/>
    </source>
</evidence>
<keyword evidence="2" id="KW-0238">DNA-binding</keyword>
<dbReference type="PANTHER" id="PTHR43537:SF24">
    <property type="entry name" value="GLUCONATE OPERON TRANSCRIPTIONAL REPRESSOR"/>
    <property type="match status" value="1"/>
</dbReference>
<dbReference type="GO" id="GO:0003700">
    <property type="term" value="F:DNA-binding transcription factor activity"/>
    <property type="evidence" value="ECO:0007669"/>
    <property type="project" value="InterPro"/>
</dbReference>
<protein>
    <submittedName>
        <fullName evidence="5">Uncharacterized HTH-type transcriptional regulator ydfH</fullName>
    </submittedName>
</protein>
<keyword evidence="1" id="KW-0805">Transcription regulation</keyword>
<dbReference type="CDD" id="cd07377">
    <property type="entry name" value="WHTH_GntR"/>
    <property type="match status" value="1"/>
</dbReference>
<dbReference type="PRINTS" id="PR00035">
    <property type="entry name" value="HTHGNTR"/>
</dbReference>
<dbReference type="SUPFAM" id="SSF48008">
    <property type="entry name" value="GntR ligand-binding domain-like"/>
    <property type="match status" value="1"/>
</dbReference>
<evidence type="ECO:0000259" key="4">
    <source>
        <dbReference type="PROSITE" id="PS50949"/>
    </source>
</evidence>
<name>A0A379C3Y0_9FIRM</name>
<dbReference type="Gene3D" id="1.20.120.530">
    <property type="entry name" value="GntR ligand-binding domain-like"/>
    <property type="match status" value="1"/>
</dbReference>
<dbReference type="InterPro" id="IPR000524">
    <property type="entry name" value="Tscrpt_reg_HTH_GntR"/>
</dbReference>
<dbReference type="PROSITE" id="PS50949">
    <property type="entry name" value="HTH_GNTR"/>
    <property type="match status" value="1"/>
</dbReference>
<dbReference type="AlphaFoldDB" id="A0A379C3Y0"/>